<evidence type="ECO:0000256" key="2">
    <source>
        <dbReference type="ARBA" id="ARBA00023125"/>
    </source>
</evidence>
<dbReference type="InterPro" id="IPR011006">
    <property type="entry name" value="CheY-like_superfamily"/>
</dbReference>
<dbReference type="SMART" id="SM00448">
    <property type="entry name" value="REC"/>
    <property type="match status" value="1"/>
</dbReference>
<dbReference type="SUPFAM" id="SSF46894">
    <property type="entry name" value="C-terminal effector domain of the bipartite response regulators"/>
    <property type="match status" value="1"/>
</dbReference>
<dbReference type="Proteomes" id="UP000264071">
    <property type="component" value="Unassembled WGS sequence"/>
</dbReference>
<dbReference type="Pfam" id="PF00072">
    <property type="entry name" value="Response_reg"/>
    <property type="match status" value="1"/>
</dbReference>
<organism evidence="6 7">
    <name type="scientific">Gemmatimonas aurantiaca</name>
    <dbReference type="NCBI Taxonomy" id="173480"/>
    <lineage>
        <taxon>Bacteria</taxon>
        <taxon>Pseudomonadati</taxon>
        <taxon>Gemmatimonadota</taxon>
        <taxon>Gemmatimonadia</taxon>
        <taxon>Gemmatimonadales</taxon>
        <taxon>Gemmatimonadaceae</taxon>
        <taxon>Gemmatimonas</taxon>
    </lineage>
</organism>
<dbReference type="InterPro" id="IPR058245">
    <property type="entry name" value="NreC/VraR/RcsB-like_REC"/>
</dbReference>
<evidence type="ECO:0000259" key="5">
    <source>
        <dbReference type="PROSITE" id="PS50110"/>
    </source>
</evidence>
<dbReference type="PROSITE" id="PS00622">
    <property type="entry name" value="HTH_LUXR_1"/>
    <property type="match status" value="1"/>
</dbReference>
<dbReference type="GO" id="GO:0006355">
    <property type="term" value="P:regulation of DNA-templated transcription"/>
    <property type="evidence" value="ECO:0007669"/>
    <property type="project" value="InterPro"/>
</dbReference>
<evidence type="ECO:0000256" key="3">
    <source>
        <dbReference type="PROSITE-ProRule" id="PRU00169"/>
    </source>
</evidence>
<dbReference type="AlphaFoldDB" id="A0A3D4V9Y0"/>
<dbReference type="Pfam" id="PF00196">
    <property type="entry name" value="GerE"/>
    <property type="match status" value="1"/>
</dbReference>
<dbReference type="EMBL" id="DPIY01000010">
    <property type="protein sequence ID" value="HCT57634.1"/>
    <property type="molecule type" value="Genomic_DNA"/>
</dbReference>
<name>A0A3D4V9Y0_9BACT</name>
<dbReference type="SMART" id="SM00421">
    <property type="entry name" value="HTH_LUXR"/>
    <property type="match status" value="1"/>
</dbReference>
<dbReference type="PANTHER" id="PTHR43214:SF43">
    <property type="entry name" value="TWO-COMPONENT RESPONSE REGULATOR"/>
    <property type="match status" value="1"/>
</dbReference>
<keyword evidence="2 6" id="KW-0238">DNA-binding</keyword>
<dbReference type="InterPro" id="IPR001789">
    <property type="entry name" value="Sig_transdc_resp-reg_receiver"/>
</dbReference>
<sequence>MTDVDVITILTADDHALLRAGLAAVIGSQPDLRLVGEAANGEEAVEAYRLHQPDLMLMDLRMPVMDGVSAIGAIRDEFPDARIIALTTYEGDEDIHRALSAGARGYLLKDTLRTELLQVIRNVYRGLRGIPAPVAARLAEYTPRVALTARELEVLELMAQGLSNPDIAIRLGRAESTMKVHVRNILQKLGTDDRTAAVTTALRRGIIHLD</sequence>
<dbReference type="InterPro" id="IPR000792">
    <property type="entry name" value="Tscrpt_reg_LuxR_C"/>
</dbReference>
<dbReference type="InterPro" id="IPR016032">
    <property type="entry name" value="Sig_transdc_resp-reg_C-effctor"/>
</dbReference>
<dbReference type="PROSITE" id="PS50110">
    <property type="entry name" value="RESPONSE_REGULATORY"/>
    <property type="match status" value="1"/>
</dbReference>
<proteinExistence type="predicted"/>
<keyword evidence="1 3" id="KW-0597">Phosphoprotein</keyword>
<evidence type="ECO:0000256" key="1">
    <source>
        <dbReference type="ARBA" id="ARBA00022553"/>
    </source>
</evidence>
<evidence type="ECO:0000259" key="4">
    <source>
        <dbReference type="PROSITE" id="PS50043"/>
    </source>
</evidence>
<dbReference type="PROSITE" id="PS50043">
    <property type="entry name" value="HTH_LUXR_2"/>
    <property type="match status" value="1"/>
</dbReference>
<evidence type="ECO:0000313" key="7">
    <source>
        <dbReference type="Proteomes" id="UP000264071"/>
    </source>
</evidence>
<dbReference type="GO" id="GO:0000160">
    <property type="term" value="P:phosphorelay signal transduction system"/>
    <property type="evidence" value="ECO:0007669"/>
    <property type="project" value="InterPro"/>
</dbReference>
<dbReference type="OMA" id="IRQWDGA"/>
<dbReference type="CDD" id="cd17535">
    <property type="entry name" value="REC_NarL-like"/>
    <property type="match status" value="1"/>
</dbReference>
<feature type="modified residue" description="4-aspartylphosphate" evidence="3">
    <location>
        <position position="59"/>
    </location>
</feature>
<reference evidence="6 7" key="1">
    <citation type="journal article" date="2018" name="Nat. Biotechnol.">
        <title>A standardized bacterial taxonomy based on genome phylogeny substantially revises the tree of life.</title>
        <authorList>
            <person name="Parks D.H."/>
            <person name="Chuvochina M."/>
            <person name="Waite D.W."/>
            <person name="Rinke C."/>
            <person name="Skarshewski A."/>
            <person name="Chaumeil P.A."/>
            <person name="Hugenholtz P."/>
        </authorList>
    </citation>
    <scope>NUCLEOTIDE SEQUENCE [LARGE SCALE GENOMIC DNA]</scope>
    <source>
        <strain evidence="6">UBA8844</strain>
    </source>
</reference>
<gene>
    <name evidence="6" type="ORF">DGD08_10585</name>
</gene>
<comment type="caution">
    <text evidence="6">The sequence shown here is derived from an EMBL/GenBank/DDBJ whole genome shotgun (WGS) entry which is preliminary data.</text>
</comment>
<dbReference type="PRINTS" id="PR00038">
    <property type="entry name" value="HTHLUXR"/>
</dbReference>
<feature type="domain" description="HTH luxR-type" evidence="4">
    <location>
        <begin position="140"/>
        <end position="205"/>
    </location>
</feature>
<dbReference type="GO" id="GO:0003677">
    <property type="term" value="F:DNA binding"/>
    <property type="evidence" value="ECO:0007669"/>
    <property type="project" value="UniProtKB-KW"/>
</dbReference>
<protein>
    <submittedName>
        <fullName evidence="6">DNA-binding response regulator</fullName>
    </submittedName>
</protein>
<dbReference type="CDD" id="cd06170">
    <property type="entry name" value="LuxR_C_like"/>
    <property type="match status" value="1"/>
</dbReference>
<dbReference type="Gene3D" id="3.40.50.2300">
    <property type="match status" value="1"/>
</dbReference>
<dbReference type="PANTHER" id="PTHR43214">
    <property type="entry name" value="TWO-COMPONENT RESPONSE REGULATOR"/>
    <property type="match status" value="1"/>
</dbReference>
<accession>A0A3D4V9Y0</accession>
<dbReference type="SUPFAM" id="SSF52172">
    <property type="entry name" value="CheY-like"/>
    <property type="match status" value="1"/>
</dbReference>
<feature type="domain" description="Response regulatory" evidence="5">
    <location>
        <begin position="8"/>
        <end position="124"/>
    </location>
</feature>
<dbReference type="InterPro" id="IPR039420">
    <property type="entry name" value="WalR-like"/>
</dbReference>
<evidence type="ECO:0000313" key="6">
    <source>
        <dbReference type="EMBL" id="HCT57634.1"/>
    </source>
</evidence>